<dbReference type="EMBL" id="VIGH01000010">
    <property type="protein sequence ID" value="TQF65836.1"/>
    <property type="molecule type" value="Genomic_DNA"/>
</dbReference>
<protein>
    <recommendedName>
        <fullName evidence="8">DoxX family protein</fullName>
    </recommendedName>
</protein>
<dbReference type="AlphaFoldDB" id="A0A541B0J5"/>
<keyword evidence="2 5" id="KW-0812">Transmembrane</keyword>
<evidence type="ECO:0000313" key="7">
    <source>
        <dbReference type="Proteomes" id="UP000316256"/>
    </source>
</evidence>
<feature type="transmembrane region" description="Helical" evidence="5">
    <location>
        <begin position="69"/>
        <end position="89"/>
    </location>
</feature>
<keyword evidence="3 5" id="KW-1133">Transmembrane helix</keyword>
<keyword evidence="4 5" id="KW-0472">Membrane</keyword>
<evidence type="ECO:0000256" key="4">
    <source>
        <dbReference type="ARBA" id="ARBA00023136"/>
    </source>
</evidence>
<evidence type="ECO:0000313" key="6">
    <source>
        <dbReference type="EMBL" id="TQF65836.1"/>
    </source>
</evidence>
<sequence length="121" mass="12007">MAVVAIVAAVVLAIGLLGAATPKLRLHGTAWTALRDRGLSENQVRAIGGAELAGALGLLVGLFWGPLGLAAAVALLALLLGAIGFHVKHGDYGNPDMRGPALYPAGLAALAAVVVATLLAT</sequence>
<comment type="caution">
    <text evidence="6">The sequence shown here is derived from an EMBL/GenBank/DDBJ whole genome shotgun (WGS) entry which is preliminary data.</text>
</comment>
<evidence type="ECO:0000256" key="2">
    <source>
        <dbReference type="ARBA" id="ARBA00022692"/>
    </source>
</evidence>
<organism evidence="6 7">
    <name type="scientific">Rhodococcus spelaei</name>
    <dbReference type="NCBI Taxonomy" id="2546320"/>
    <lineage>
        <taxon>Bacteria</taxon>
        <taxon>Bacillati</taxon>
        <taxon>Actinomycetota</taxon>
        <taxon>Actinomycetes</taxon>
        <taxon>Mycobacteriales</taxon>
        <taxon>Nocardiaceae</taxon>
        <taxon>Rhodococcus</taxon>
    </lineage>
</organism>
<evidence type="ECO:0000256" key="1">
    <source>
        <dbReference type="ARBA" id="ARBA00004141"/>
    </source>
</evidence>
<evidence type="ECO:0000256" key="5">
    <source>
        <dbReference type="SAM" id="Phobius"/>
    </source>
</evidence>
<gene>
    <name evidence="6" type="ORF">FK531_20145</name>
</gene>
<evidence type="ECO:0008006" key="8">
    <source>
        <dbReference type="Google" id="ProtNLM"/>
    </source>
</evidence>
<dbReference type="Pfam" id="PF13564">
    <property type="entry name" value="DoxX_2"/>
    <property type="match status" value="1"/>
</dbReference>
<feature type="transmembrane region" description="Helical" evidence="5">
    <location>
        <begin position="101"/>
        <end position="120"/>
    </location>
</feature>
<proteinExistence type="predicted"/>
<evidence type="ECO:0000256" key="3">
    <source>
        <dbReference type="ARBA" id="ARBA00022989"/>
    </source>
</evidence>
<accession>A0A541B0J5</accession>
<reference evidence="6 7" key="1">
    <citation type="submission" date="2019-06" db="EMBL/GenBank/DDBJ databases">
        <title>Rhodococcus spaelei sp. nov., isolated from a cave.</title>
        <authorList>
            <person name="Lee S.D."/>
        </authorList>
    </citation>
    <scope>NUCLEOTIDE SEQUENCE [LARGE SCALE GENOMIC DNA]</scope>
    <source>
        <strain evidence="6 7">C9-5</strain>
    </source>
</reference>
<dbReference type="Proteomes" id="UP000316256">
    <property type="component" value="Unassembled WGS sequence"/>
</dbReference>
<dbReference type="InterPro" id="IPR032808">
    <property type="entry name" value="DoxX"/>
</dbReference>
<name>A0A541B0J5_9NOCA</name>
<keyword evidence="7" id="KW-1185">Reference proteome</keyword>
<comment type="subcellular location">
    <subcellularLocation>
        <location evidence="1">Membrane</location>
        <topology evidence="1">Multi-pass membrane protein</topology>
    </subcellularLocation>
</comment>
<dbReference type="GO" id="GO:0016020">
    <property type="term" value="C:membrane"/>
    <property type="evidence" value="ECO:0007669"/>
    <property type="project" value="UniProtKB-SubCell"/>
</dbReference>